<evidence type="ECO:0000259" key="1">
    <source>
        <dbReference type="Pfam" id="PF13542"/>
    </source>
</evidence>
<accession>A0A5E6MEG5</accession>
<proteinExistence type="predicted"/>
<dbReference type="PANTHER" id="PTHR33498:SF1">
    <property type="entry name" value="TRANSPOSASE FOR INSERTION SEQUENCE ELEMENT IS1557"/>
    <property type="match status" value="1"/>
</dbReference>
<evidence type="ECO:0000313" key="4">
    <source>
        <dbReference type="Proteomes" id="UP000334923"/>
    </source>
</evidence>
<evidence type="ECO:0008006" key="5">
    <source>
        <dbReference type="Google" id="ProtNLM"/>
    </source>
</evidence>
<dbReference type="InterPro" id="IPR032877">
    <property type="entry name" value="Transposase_HTH"/>
</dbReference>
<reference evidence="3 4" key="1">
    <citation type="submission" date="2019-09" db="EMBL/GenBank/DDBJ databases">
        <authorList>
            <person name="Cremers G."/>
        </authorList>
    </citation>
    <scope>NUCLEOTIDE SEQUENCE [LARGE SCALE GENOMIC DNA]</scope>
    <source>
        <strain evidence="3">4A</strain>
    </source>
</reference>
<dbReference type="AlphaFoldDB" id="A0A5E6MEG5"/>
<dbReference type="Proteomes" id="UP000334923">
    <property type="component" value="Unassembled WGS sequence"/>
</dbReference>
<dbReference type="InterPro" id="IPR047951">
    <property type="entry name" value="Transpos_ISL3"/>
</dbReference>
<protein>
    <recommendedName>
        <fullName evidence="5">Transposase IS204/IS1001/IS1096/IS1165 zinc-finger domain-containing protein</fullName>
    </recommendedName>
</protein>
<dbReference type="PANTHER" id="PTHR33498">
    <property type="entry name" value="TRANSPOSASE FOR INSERTION SEQUENCE ELEMENT IS1557"/>
    <property type="match status" value="1"/>
</dbReference>
<sequence>MEANNLFAMALQLGSEWKVTRSELSPVDHSLMIWLDFREGHRFPCPECGHPSPAHDTVEKRWRHKNFWQYKTELIARVPRVDFPEHGVRLAEVPWARSGSGFTLMMEAVILMLSQEMPVSQVAEILKEQDTRLWRILEHYVHSLCPEVARARQWLVANGERLQSVDLEEADG</sequence>
<dbReference type="InterPro" id="IPR029261">
    <property type="entry name" value="Transposase_Znf"/>
</dbReference>
<dbReference type="Pfam" id="PF14690">
    <property type="entry name" value="Zn_ribbon_ISL3"/>
    <property type="match status" value="1"/>
</dbReference>
<dbReference type="EMBL" id="CABFVA020000103">
    <property type="protein sequence ID" value="VVM07604.1"/>
    <property type="molecule type" value="Genomic_DNA"/>
</dbReference>
<gene>
    <name evidence="3" type="ORF">MAMT_01831</name>
</gene>
<name>A0A5E6MEG5_9BACT</name>
<feature type="domain" description="Transposase IS204/IS1001/IS1096/IS1165 helix-turn-helix" evidence="1">
    <location>
        <begin position="92"/>
        <end position="141"/>
    </location>
</feature>
<feature type="domain" description="Transposase IS204/IS1001/IS1096/IS1165 zinc-finger" evidence="2">
    <location>
        <begin position="43"/>
        <end position="86"/>
    </location>
</feature>
<organism evidence="3 4">
    <name type="scientific">Methylacidimicrobium tartarophylax</name>
    <dbReference type="NCBI Taxonomy" id="1041768"/>
    <lineage>
        <taxon>Bacteria</taxon>
        <taxon>Pseudomonadati</taxon>
        <taxon>Verrucomicrobiota</taxon>
        <taxon>Methylacidimicrobium</taxon>
    </lineage>
</organism>
<evidence type="ECO:0000259" key="2">
    <source>
        <dbReference type="Pfam" id="PF14690"/>
    </source>
</evidence>
<keyword evidence="4" id="KW-1185">Reference proteome</keyword>
<evidence type="ECO:0000313" key="3">
    <source>
        <dbReference type="EMBL" id="VVM07604.1"/>
    </source>
</evidence>
<dbReference type="Pfam" id="PF13542">
    <property type="entry name" value="HTH_Tnp_ISL3"/>
    <property type="match status" value="1"/>
</dbReference>